<dbReference type="AlphaFoldDB" id="A0ABD1JJ80"/>
<comment type="subcellular location">
    <subcellularLocation>
        <location evidence="2">Chromosome</location>
        <location evidence="2">Telomere</location>
    </subcellularLocation>
    <subcellularLocation>
        <location evidence="1">Nucleus</location>
    </subcellularLocation>
</comment>
<evidence type="ECO:0000256" key="2">
    <source>
        <dbReference type="ARBA" id="ARBA00004574"/>
    </source>
</evidence>
<evidence type="ECO:0000256" key="1">
    <source>
        <dbReference type="ARBA" id="ARBA00004123"/>
    </source>
</evidence>
<accession>A0ABD1JJ80</accession>
<proteinExistence type="inferred from homology"/>
<dbReference type="FunFam" id="2.40.50.140:FF:000203">
    <property type="entry name" value="TEN1 subunit of CST complex"/>
    <property type="match status" value="1"/>
</dbReference>
<dbReference type="Proteomes" id="UP001591681">
    <property type="component" value="Unassembled WGS sequence"/>
</dbReference>
<evidence type="ECO:0000256" key="10">
    <source>
        <dbReference type="ARBA" id="ARBA00079840"/>
    </source>
</evidence>
<dbReference type="PANTHER" id="PTHR33905:SF1">
    <property type="entry name" value="CST COMPLEX SUBUNIT TEN1"/>
    <property type="match status" value="1"/>
</dbReference>
<dbReference type="InterPro" id="IPR029146">
    <property type="entry name" value="Ten1_animal_plant"/>
</dbReference>
<evidence type="ECO:0000313" key="11">
    <source>
        <dbReference type="EMBL" id="KAL2087221.1"/>
    </source>
</evidence>
<dbReference type="Pfam" id="PF15490">
    <property type="entry name" value="Ten1_2"/>
    <property type="match status" value="1"/>
</dbReference>
<organism evidence="11 12">
    <name type="scientific">Coilia grayii</name>
    <name type="common">Gray's grenadier anchovy</name>
    <dbReference type="NCBI Taxonomy" id="363190"/>
    <lineage>
        <taxon>Eukaryota</taxon>
        <taxon>Metazoa</taxon>
        <taxon>Chordata</taxon>
        <taxon>Craniata</taxon>
        <taxon>Vertebrata</taxon>
        <taxon>Euteleostomi</taxon>
        <taxon>Actinopterygii</taxon>
        <taxon>Neopterygii</taxon>
        <taxon>Teleostei</taxon>
        <taxon>Clupei</taxon>
        <taxon>Clupeiformes</taxon>
        <taxon>Clupeoidei</taxon>
        <taxon>Engraulidae</taxon>
        <taxon>Coilinae</taxon>
        <taxon>Coilia</taxon>
    </lineage>
</organism>
<comment type="caution">
    <text evidence="11">The sequence shown here is derived from an EMBL/GenBank/DDBJ whole genome shotgun (WGS) entry which is preliminary data.</text>
</comment>
<sequence length="123" mass="13869">MYVRMLPATAVYHFPWEFQSRAIAEGTSVRTFGRLTCYLPEESKAFLTSHHVSVKYQVSVQTSYVEPFNPILGALYIVLGETENTEEGGVMLRARVMNCVDGVDLALLQKAINDQRSFFQKSA</sequence>
<keyword evidence="12" id="KW-1185">Reference proteome</keyword>
<evidence type="ECO:0000256" key="4">
    <source>
        <dbReference type="ARBA" id="ARBA00022895"/>
    </source>
</evidence>
<comment type="similarity">
    <text evidence="7">Belongs to the TEN1 family.</text>
</comment>
<dbReference type="Gene3D" id="2.40.50.140">
    <property type="entry name" value="Nucleic acid-binding proteins"/>
    <property type="match status" value="1"/>
</dbReference>
<keyword evidence="4" id="KW-0779">Telomere</keyword>
<evidence type="ECO:0000256" key="9">
    <source>
        <dbReference type="ARBA" id="ARBA00078215"/>
    </source>
</evidence>
<keyword evidence="5" id="KW-0238">DNA-binding</keyword>
<evidence type="ECO:0000256" key="6">
    <source>
        <dbReference type="ARBA" id="ARBA00023242"/>
    </source>
</evidence>
<evidence type="ECO:0000256" key="8">
    <source>
        <dbReference type="ARBA" id="ARBA00068173"/>
    </source>
</evidence>
<name>A0ABD1JJ80_9TELE</name>
<dbReference type="PANTHER" id="PTHR33905">
    <property type="entry name" value="CST COMPLEX SUBUNIT TEN1"/>
    <property type="match status" value="1"/>
</dbReference>
<evidence type="ECO:0000313" key="12">
    <source>
        <dbReference type="Proteomes" id="UP001591681"/>
    </source>
</evidence>
<dbReference type="GO" id="GO:1990879">
    <property type="term" value="C:CST complex"/>
    <property type="evidence" value="ECO:0007669"/>
    <property type="project" value="UniProtKB-ARBA"/>
</dbReference>
<dbReference type="EMBL" id="JBHFQA010000015">
    <property type="protein sequence ID" value="KAL2087221.1"/>
    <property type="molecule type" value="Genomic_DNA"/>
</dbReference>
<keyword evidence="6" id="KW-0539">Nucleus</keyword>
<evidence type="ECO:0000256" key="3">
    <source>
        <dbReference type="ARBA" id="ARBA00022454"/>
    </source>
</evidence>
<reference evidence="11 12" key="1">
    <citation type="submission" date="2024-09" db="EMBL/GenBank/DDBJ databases">
        <title>A chromosome-level genome assembly of Gray's grenadier anchovy, Coilia grayii.</title>
        <authorList>
            <person name="Fu Z."/>
        </authorList>
    </citation>
    <scope>NUCLEOTIDE SEQUENCE [LARGE SCALE GENOMIC DNA]</scope>
    <source>
        <strain evidence="11">G4</strain>
        <tissue evidence="11">Muscle</tissue>
    </source>
</reference>
<keyword evidence="3" id="KW-0158">Chromosome</keyword>
<evidence type="ECO:0000256" key="5">
    <source>
        <dbReference type="ARBA" id="ARBA00023125"/>
    </source>
</evidence>
<protein>
    <recommendedName>
        <fullName evidence="8">CST complex subunit TEN1</fullName>
    </recommendedName>
    <alternativeName>
        <fullName evidence="10">Protein telomeric pathways with STN1 homolog</fullName>
    </alternativeName>
    <alternativeName>
        <fullName evidence="9">Telomere length regulation protein TEN1 homolog</fullName>
    </alternativeName>
</protein>
<dbReference type="GO" id="GO:0003677">
    <property type="term" value="F:DNA binding"/>
    <property type="evidence" value="ECO:0007669"/>
    <property type="project" value="UniProtKB-KW"/>
</dbReference>
<evidence type="ECO:0000256" key="7">
    <source>
        <dbReference type="ARBA" id="ARBA00061044"/>
    </source>
</evidence>
<gene>
    <name evidence="11" type="ORF">ACEWY4_018280</name>
</gene>
<dbReference type="InterPro" id="IPR012340">
    <property type="entry name" value="NA-bd_OB-fold"/>
</dbReference>